<dbReference type="SUPFAM" id="SSF51182">
    <property type="entry name" value="RmlC-like cupins"/>
    <property type="match status" value="1"/>
</dbReference>
<gene>
    <name evidence="3" type="ORF">IE077_004401</name>
</gene>
<proteinExistence type="predicted"/>
<dbReference type="InterPro" id="IPR016305">
    <property type="entry name" value="Mannose-6-P_Isomerase"/>
</dbReference>
<keyword evidence="4" id="KW-1185">Reference proteome</keyword>
<name>A0ABQ7JAE3_9APIC</name>
<evidence type="ECO:0000313" key="3">
    <source>
        <dbReference type="EMBL" id="KAF8820951.1"/>
    </source>
</evidence>
<feature type="domain" description="Phosphomannose isomerase type I catalytic" evidence="1">
    <location>
        <begin position="72"/>
        <end position="182"/>
    </location>
</feature>
<sequence>MANPDAPAIVSLRPTLQNYSWGRIGHESLVAKLAKSCFSTLSYQSNGEKDKVTRTSNVVAERSIQNEEGIGNFQISPDLPYAELWMGMHPRGTSVVYSPQEPKTHHLQLDKYLAAVKAKIAPIPYLLKVLSVAKPLSIQAHPDAKKAKELFETNPDVYSDPNAKPEMTIALGYLELLCGFRKLFEIAFFIENIPELQRILGEATMKSLGITITQLSGEFVKECFSSTHDPSVLKSLFTSLLQCPNSIVQTELNHLMNRLNLLRDSNTIPQMDSRVYDACKLAQRLHSHFPGDVGVFCAFFLNFLRLEDGCGIFISANKLHAYIAG</sequence>
<evidence type="ECO:0000259" key="1">
    <source>
        <dbReference type="Pfam" id="PF20511"/>
    </source>
</evidence>
<comment type="caution">
    <text evidence="3">The sequence shown here is derived from an EMBL/GenBank/DDBJ whole genome shotgun (WGS) entry which is preliminary data.</text>
</comment>
<evidence type="ECO:0000259" key="2">
    <source>
        <dbReference type="Pfam" id="PF20512"/>
    </source>
</evidence>
<dbReference type="Gene3D" id="1.10.441.10">
    <property type="entry name" value="Phosphomannose Isomerase, domain 2"/>
    <property type="match status" value="1"/>
</dbReference>
<dbReference type="PRINTS" id="PR00714">
    <property type="entry name" value="MAN6PISMRASE"/>
</dbReference>
<dbReference type="Pfam" id="PF20512">
    <property type="entry name" value="PMI_typeI_hel"/>
    <property type="match status" value="1"/>
</dbReference>
<dbReference type="InterPro" id="IPR046457">
    <property type="entry name" value="PMI_typeI_cat"/>
</dbReference>
<dbReference type="Gene3D" id="2.60.120.10">
    <property type="entry name" value="Jelly Rolls"/>
    <property type="match status" value="1"/>
</dbReference>
<dbReference type="InterPro" id="IPR011051">
    <property type="entry name" value="RmlC_Cupin_sf"/>
</dbReference>
<dbReference type="InterPro" id="IPR046458">
    <property type="entry name" value="PMI_typeI_hel"/>
</dbReference>
<evidence type="ECO:0000313" key="4">
    <source>
        <dbReference type="Proteomes" id="UP000823046"/>
    </source>
</evidence>
<reference evidence="3 4" key="1">
    <citation type="journal article" date="2020" name="bioRxiv">
        <title>Metabolic contributions of an alphaproteobacterial endosymbiont in the apicomplexan Cardiosporidium cionae.</title>
        <authorList>
            <person name="Hunter E.S."/>
            <person name="Paight C.J."/>
            <person name="Lane C.E."/>
        </authorList>
    </citation>
    <scope>NUCLEOTIDE SEQUENCE [LARGE SCALE GENOMIC DNA]</scope>
    <source>
        <strain evidence="3">ESH_2018</strain>
    </source>
</reference>
<dbReference type="PANTHER" id="PTHR10309">
    <property type="entry name" value="MANNOSE-6-PHOSPHATE ISOMERASE"/>
    <property type="match status" value="1"/>
</dbReference>
<dbReference type="InterPro" id="IPR014710">
    <property type="entry name" value="RmlC-like_jellyroll"/>
</dbReference>
<dbReference type="PANTHER" id="PTHR10309:SF0">
    <property type="entry name" value="MANNOSE-6-PHOSPHATE ISOMERASE"/>
    <property type="match status" value="1"/>
</dbReference>
<protein>
    <submittedName>
        <fullName evidence="3">CHORD protein</fullName>
    </submittedName>
</protein>
<dbReference type="CDD" id="cd07011">
    <property type="entry name" value="cupin_PMI_type_I_N"/>
    <property type="match status" value="1"/>
</dbReference>
<accession>A0ABQ7JAE3</accession>
<dbReference type="EMBL" id="JADAQX010000266">
    <property type="protein sequence ID" value="KAF8820951.1"/>
    <property type="molecule type" value="Genomic_DNA"/>
</dbReference>
<feature type="domain" description="Phosphomannose isomerase type I helical insertion" evidence="2">
    <location>
        <begin position="227"/>
        <end position="301"/>
    </location>
</feature>
<dbReference type="Pfam" id="PF20511">
    <property type="entry name" value="PMI_typeI_cat"/>
    <property type="match status" value="1"/>
</dbReference>
<dbReference type="Proteomes" id="UP000823046">
    <property type="component" value="Unassembled WGS sequence"/>
</dbReference>
<organism evidence="3 4">
    <name type="scientific">Cardiosporidium cionae</name>
    <dbReference type="NCBI Taxonomy" id="476202"/>
    <lineage>
        <taxon>Eukaryota</taxon>
        <taxon>Sar</taxon>
        <taxon>Alveolata</taxon>
        <taxon>Apicomplexa</taxon>
        <taxon>Aconoidasida</taxon>
        <taxon>Nephromycida</taxon>
        <taxon>Cardiosporidium</taxon>
    </lineage>
</organism>